<dbReference type="InterPro" id="IPR014001">
    <property type="entry name" value="Helicase_ATP-bd"/>
</dbReference>
<feature type="compositionally biased region" description="Low complexity" evidence="5">
    <location>
        <begin position="1393"/>
        <end position="1407"/>
    </location>
</feature>
<dbReference type="CDD" id="cd18787">
    <property type="entry name" value="SF2_C_DEAD"/>
    <property type="match status" value="1"/>
</dbReference>
<evidence type="ECO:0000256" key="3">
    <source>
        <dbReference type="ARBA" id="ARBA00022806"/>
    </source>
</evidence>
<feature type="compositionally biased region" description="Basic and acidic residues" evidence="5">
    <location>
        <begin position="1341"/>
        <end position="1352"/>
    </location>
</feature>
<dbReference type="Gene3D" id="3.40.50.300">
    <property type="entry name" value="P-loop containing nucleotide triphosphate hydrolases"/>
    <property type="match status" value="2"/>
</dbReference>
<feature type="region of interest" description="Disordered" evidence="5">
    <location>
        <begin position="1131"/>
        <end position="1169"/>
    </location>
</feature>
<name>A0A0F7U8Z3_NEOCL</name>
<evidence type="ECO:0000259" key="6">
    <source>
        <dbReference type="PROSITE" id="PS51194"/>
    </source>
</evidence>
<dbReference type="InterPro" id="IPR011545">
    <property type="entry name" value="DEAD/DEAH_box_helicase_dom"/>
</dbReference>
<feature type="compositionally biased region" description="Basic and acidic residues" evidence="5">
    <location>
        <begin position="1154"/>
        <end position="1169"/>
    </location>
</feature>
<dbReference type="Pfam" id="PF00271">
    <property type="entry name" value="Helicase_C"/>
    <property type="match status" value="1"/>
</dbReference>
<feature type="compositionally biased region" description="Basic and acidic residues" evidence="5">
    <location>
        <begin position="214"/>
        <end position="228"/>
    </location>
</feature>
<dbReference type="SMART" id="SM00487">
    <property type="entry name" value="DEXDc"/>
    <property type="match status" value="1"/>
</dbReference>
<dbReference type="SMART" id="SM00490">
    <property type="entry name" value="HELICc"/>
    <property type="match status" value="1"/>
</dbReference>
<evidence type="ECO:0000256" key="1">
    <source>
        <dbReference type="ARBA" id="ARBA00022741"/>
    </source>
</evidence>
<keyword evidence="3" id="KW-0347">Helicase</keyword>
<feature type="compositionally biased region" description="Basic and acidic residues" evidence="5">
    <location>
        <begin position="1359"/>
        <end position="1369"/>
    </location>
</feature>
<dbReference type="GO" id="GO:0005829">
    <property type="term" value="C:cytosol"/>
    <property type="evidence" value="ECO:0007669"/>
    <property type="project" value="TreeGrafter"/>
</dbReference>
<feature type="compositionally biased region" description="Basic and acidic residues" evidence="5">
    <location>
        <begin position="965"/>
        <end position="975"/>
    </location>
</feature>
<feature type="compositionally biased region" description="Acidic residues" evidence="5">
    <location>
        <begin position="1143"/>
        <end position="1153"/>
    </location>
</feature>
<feature type="domain" description="Helicase C-terminal" evidence="6">
    <location>
        <begin position="1071"/>
        <end position="1278"/>
    </location>
</feature>
<dbReference type="PANTHER" id="PTHR47959">
    <property type="entry name" value="ATP-DEPENDENT RNA HELICASE RHLE-RELATED"/>
    <property type="match status" value="1"/>
</dbReference>
<dbReference type="PANTHER" id="PTHR47959:SF1">
    <property type="entry name" value="ATP-DEPENDENT RNA HELICASE DBPA"/>
    <property type="match status" value="1"/>
</dbReference>
<evidence type="ECO:0000256" key="5">
    <source>
        <dbReference type="SAM" id="MobiDB-lite"/>
    </source>
</evidence>
<sequence length="1729" mass="188592">MYMRRRMPHQLLLATRRRPFRSAQASISSLNRQRSHLCFASSPSTSPRCASTLLFPSPSSSPSSSSLASTSSSAVSFSFSFSSLRCQHHPISPSISPSTPLPSSLCSPLCLSSFSSLAPSPRPPLSSSWPSADARPSLCAARPSLCAARPSLCAARSSHSAQFPTRLFLTVSFPSSSETRRSTAPPGVLHPGLFQRSARCMRTGLSQASCASNAEKEQRGRSGDERSRTFATGLSPAGLSVPPRPPDPDMTQPSRPRHLPESEPCSTDPSLSSASSPPSFSSESSSPVFVIRPPTESDFSDSEAAEPGVAFKPPSALDSFPLPPSSTLASDPGAPQSPPSPPSSEQALEARFPSFASLDLHPVLVERLKQLQVEAPTATQVSAFLLIDKGRDCVIVDRTGTGKTLAYLLPFMNKIYKLHDLLLHAQIGPGEAAVGRARAATEGDGTCADGECERSLSRPADEAAAAPGILGRDSAQLHERDASLVKAKSVGRMLQDQLMRRQDEVLARHAALSPTPQVWECLRSASRGSSSPAALAEPNAPPSLHDDALQAAGLSPDSPNPLGSLRPAVLLLPTHDMVIDTLHTLRRLDVLGRMQIQCLSGVERNVRERTAGATDARDVQELRRKFRRPDAAEAHMDGVAGDAVAAELGDGARDPFSERARRAGTAGGRESAEESRKSWASATVSGRGERDRERREGDAEDGLEGEADESADQVVWQGQVLRRPRLTPDGKLVTETRPFSQKKIKNIHEVHVLGSERSGVRESWRSQALRGDGADKGANSHRAETAPDGRRRQGCDESDDEPAIQVCSLPVLHKPRIRWGAVDLVISTPHLFLEDVERFRGENLQPSMLILDEVDDLLRARASRTLLMDILGYCRPRVPIPAPHTAKPALPDFRPCQVIFSGATLASLGPCSPGVMIIERFGNAFEVSPRSRHQLRDEVKQLWIRLNAERVGELLALAQPPWRAAEPHEEDKETRTAGGHVNLGSTGSAGDEVGVGGRRRRIKGGLITGSALAEERKKEFLLLGGNLPVYLKRRNQPSDEAVALASRLVAETSPHTNVQRKLRQQVSWDHRVDILLGLLAAFPVERTVVFVNSVERCIRLFDFFRDRAWPVVSFHRKMSMKHRTRALARLLAAPARDSKPESDSDTDVDEDSEGERFGDFRDRLGRPRGQASDRELLPASLMIATDLACRGLDLQGVQHVINFDFPTDALAYIHRAGRTCRRPSSSRSVDAAEERRSGFCLVSNLVSDDDFPLASSLYFLQKENQNLESTFSRKASFKARYIRHREAEKKRKAEAGEQQRQRGAGSAEGENEAADLNKGAYVDDIEQLWNQMYRMQFARKARGDRERRERGAENGVARTPRERRGRGVAEEGAEEPQERGERGRTGAEPKTPPAGSSPEASAALCRGTGKRRRRLRGQLAERVCPKGGFLSYREAEARRRQRLVDRLLTGAVWSEDGRTACIEAPRSFFEDDEEAALVGIAEQRGDRGPRGSFGSDGLLRKRGGSSPGAHVTHPAPGGGRRGEEQTRLACEGKAHGASTLPEAEADGDGEAEQGQRCTGARHSERTLHPGGNRVRALGTSRALQMRAALFDDDSEDEDNLHARAYSAQLSPDSASSPSLYRSSAMTLDGTSRDARDADAAGCSVGAPERAAEEARLSAGREVWTEEEYDKFVVRRFEAYQDGCRNRARGHDPRLASVTRLHQKAAEMRTKMLMNNFGASDDFFDEDLKV</sequence>
<feature type="region of interest" description="Disordered" evidence="5">
    <location>
        <begin position="1339"/>
        <end position="1413"/>
    </location>
</feature>
<dbReference type="SUPFAM" id="SSF52540">
    <property type="entry name" value="P-loop containing nucleoside triphosphate hydrolases"/>
    <property type="match status" value="2"/>
</dbReference>
<dbReference type="GO" id="GO:0003676">
    <property type="term" value="F:nucleic acid binding"/>
    <property type="evidence" value="ECO:0007669"/>
    <property type="project" value="InterPro"/>
</dbReference>
<feature type="compositionally biased region" description="Basic and acidic residues" evidence="5">
    <location>
        <begin position="1376"/>
        <end position="1387"/>
    </location>
</feature>
<feature type="region of interest" description="Disordered" evidence="5">
    <location>
        <begin position="761"/>
        <end position="799"/>
    </location>
</feature>
<evidence type="ECO:0000313" key="7">
    <source>
        <dbReference type="EMBL" id="CEL66303.1"/>
    </source>
</evidence>
<dbReference type="EMBL" id="LN714481">
    <property type="protein sequence ID" value="CEL66303.1"/>
    <property type="molecule type" value="Genomic_DNA"/>
</dbReference>
<feature type="compositionally biased region" description="Basic and acidic residues" evidence="5">
    <location>
        <begin position="1287"/>
        <end position="1300"/>
    </location>
</feature>
<feature type="compositionally biased region" description="Basic and acidic residues" evidence="5">
    <location>
        <begin position="1520"/>
        <end position="1534"/>
    </location>
</feature>
<feature type="compositionally biased region" description="Basic and acidic residues" evidence="5">
    <location>
        <begin position="650"/>
        <end position="661"/>
    </location>
</feature>
<keyword evidence="7" id="KW-0804">Transcription</keyword>
<dbReference type="InterPro" id="IPR027417">
    <property type="entry name" value="P-loop_NTPase"/>
</dbReference>
<keyword evidence="1" id="KW-0547">Nucleotide-binding</keyword>
<feature type="compositionally biased region" description="Acidic residues" evidence="5">
    <location>
        <begin position="698"/>
        <end position="711"/>
    </location>
</feature>
<evidence type="ECO:0000256" key="2">
    <source>
        <dbReference type="ARBA" id="ARBA00022801"/>
    </source>
</evidence>
<feature type="region of interest" description="Disordered" evidence="5">
    <location>
        <begin position="529"/>
        <end position="560"/>
    </location>
</feature>
<reference evidence="7" key="1">
    <citation type="journal article" date="2015" name="PLoS ONE">
        <title>Comprehensive Evaluation of Toxoplasma gondii VEG and Neospora caninum LIV Genomes with Tachyzoite Stage Transcriptome and Proteome Defines Novel Transcript Features.</title>
        <authorList>
            <person name="Ramaprasad A."/>
            <person name="Mourier T."/>
            <person name="Naeem R."/>
            <person name="Malas T.B."/>
            <person name="Moussa E."/>
            <person name="Panigrahi A."/>
            <person name="Vermont S.J."/>
            <person name="Otto T.D."/>
            <person name="Wastling J."/>
            <person name="Pain A."/>
        </authorList>
    </citation>
    <scope>NUCLEOTIDE SEQUENCE</scope>
    <source>
        <strain evidence="7">Liverpool</strain>
    </source>
</reference>
<feature type="region of interest" description="Disordered" evidence="5">
    <location>
        <begin position="1480"/>
        <end position="1573"/>
    </location>
</feature>
<proteinExistence type="predicted"/>
<dbReference type="GO" id="GO:0003724">
    <property type="term" value="F:RNA helicase activity"/>
    <property type="evidence" value="ECO:0007669"/>
    <property type="project" value="TreeGrafter"/>
</dbReference>
<dbReference type="GO" id="GO:0000428">
    <property type="term" value="C:DNA-directed RNA polymerase complex"/>
    <property type="evidence" value="ECO:0007669"/>
    <property type="project" value="UniProtKB-KW"/>
</dbReference>
<evidence type="ECO:0000256" key="4">
    <source>
        <dbReference type="ARBA" id="ARBA00022840"/>
    </source>
</evidence>
<feature type="region of interest" description="Disordered" evidence="5">
    <location>
        <begin position="963"/>
        <end position="995"/>
    </location>
</feature>
<feature type="compositionally biased region" description="Basic and acidic residues" evidence="5">
    <location>
        <begin position="781"/>
        <end position="795"/>
    </location>
</feature>
<dbReference type="GO" id="GO:0016787">
    <property type="term" value="F:hydrolase activity"/>
    <property type="evidence" value="ECO:0007669"/>
    <property type="project" value="UniProtKB-KW"/>
</dbReference>
<dbReference type="InterPro" id="IPR001650">
    <property type="entry name" value="Helicase_C-like"/>
</dbReference>
<keyword evidence="4" id="KW-0067">ATP-binding</keyword>
<feature type="region of interest" description="Disordered" evidence="5">
    <location>
        <begin position="1287"/>
        <end position="1315"/>
    </location>
</feature>
<dbReference type="GO" id="GO:0005524">
    <property type="term" value="F:ATP binding"/>
    <property type="evidence" value="ECO:0007669"/>
    <property type="project" value="UniProtKB-KW"/>
</dbReference>
<dbReference type="Pfam" id="PF00270">
    <property type="entry name" value="DEAD"/>
    <property type="match status" value="1"/>
</dbReference>
<feature type="region of interest" description="Disordered" evidence="5">
    <location>
        <begin position="649"/>
        <end position="722"/>
    </location>
</feature>
<dbReference type="InterPro" id="IPR050079">
    <property type="entry name" value="DEAD_box_RNA_helicase"/>
</dbReference>
<gene>
    <name evidence="7" type="ORF">BN1204_021230</name>
</gene>
<organism evidence="7">
    <name type="scientific">Neospora caninum (strain Liverpool)</name>
    <dbReference type="NCBI Taxonomy" id="572307"/>
    <lineage>
        <taxon>Eukaryota</taxon>
        <taxon>Sar</taxon>
        <taxon>Alveolata</taxon>
        <taxon>Apicomplexa</taxon>
        <taxon>Conoidasida</taxon>
        <taxon>Coccidia</taxon>
        <taxon>Eucoccidiorida</taxon>
        <taxon>Eimeriorina</taxon>
        <taxon>Sarcocystidae</taxon>
        <taxon>Neospora</taxon>
    </lineage>
</organism>
<keyword evidence="7" id="KW-0240">DNA-directed RNA polymerase</keyword>
<accession>A0A0F7U8Z3</accession>
<feature type="compositionally biased region" description="Low complexity" evidence="5">
    <location>
        <begin position="264"/>
        <end position="287"/>
    </location>
</feature>
<dbReference type="PROSITE" id="PS51194">
    <property type="entry name" value="HELICASE_CTER"/>
    <property type="match status" value="1"/>
</dbReference>
<protein>
    <submittedName>
        <fullName evidence="7">DNA-directed RNA polymerase II subunit RPB1</fullName>
    </submittedName>
</protein>
<keyword evidence="2" id="KW-0378">Hydrolase</keyword>
<feature type="region of interest" description="Disordered" evidence="5">
    <location>
        <begin position="205"/>
        <end position="347"/>
    </location>
</feature>
<feature type="compositionally biased region" description="Basic and acidic residues" evidence="5">
    <location>
        <begin position="687"/>
        <end position="697"/>
    </location>
</feature>